<name>A0ACB8ALY6_9AGAM</name>
<organism evidence="1 2">
    <name type="scientific">Hygrophoropsis aurantiaca</name>
    <dbReference type="NCBI Taxonomy" id="72124"/>
    <lineage>
        <taxon>Eukaryota</taxon>
        <taxon>Fungi</taxon>
        <taxon>Dikarya</taxon>
        <taxon>Basidiomycota</taxon>
        <taxon>Agaricomycotina</taxon>
        <taxon>Agaricomycetes</taxon>
        <taxon>Agaricomycetidae</taxon>
        <taxon>Boletales</taxon>
        <taxon>Coniophorineae</taxon>
        <taxon>Hygrophoropsidaceae</taxon>
        <taxon>Hygrophoropsis</taxon>
    </lineage>
</organism>
<evidence type="ECO:0000313" key="1">
    <source>
        <dbReference type="EMBL" id="KAH7914475.1"/>
    </source>
</evidence>
<gene>
    <name evidence="1" type="ORF">BJ138DRAFT_1056852</name>
</gene>
<evidence type="ECO:0000313" key="2">
    <source>
        <dbReference type="Proteomes" id="UP000790377"/>
    </source>
</evidence>
<dbReference type="Proteomes" id="UP000790377">
    <property type="component" value="Unassembled WGS sequence"/>
</dbReference>
<reference evidence="1" key="1">
    <citation type="journal article" date="2021" name="New Phytol.">
        <title>Evolutionary innovations through gain and loss of genes in the ectomycorrhizal Boletales.</title>
        <authorList>
            <person name="Wu G."/>
            <person name="Miyauchi S."/>
            <person name="Morin E."/>
            <person name="Kuo A."/>
            <person name="Drula E."/>
            <person name="Varga T."/>
            <person name="Kohler A."/>
            <person name="Feng B."/>
            <person name="Cao Y."/>
            <person name="Lipzen A."/>
            <person name="Daum C."/>
            <person name="Hundley H."/>
            <person name="Pangilinan J."/>
            <person name="Johnson J."/>
            <person name="Barry K."/>
            <person name="LaButti K."/>
            <person name="Ng V."/>
            <person name="Ahrendt S."/>
            <person name="Min B."/>
            <person name="Choi I.G."/>
            <person name="Park H."/>
            <person name="Plett J.M."/>
            <person name="Magnuson J."/>
            <person name="Spatafora J.W."/>
            <person name="Nagy L.G."/>
            <person name="Henrissat B."/>
            <person name="Grigoriev I.V."/>
            <person name="Yang Z.L."/>
            <person name="Xu J."/>
            <person name="Martin F.M."/>
        </authorList>
    </citation>
    <scope>NUCLEOTIDE SEQUENCE</scope>
    <source>
        <strain evidence="1">ATCC 28755</strain>
    </source>
</reference>
<accession>A0ACB8ALY6</accession>
<keyword evidence="2" id="KW-1185">Reference proteome</keyword>
<comment type="caution">
    <text evidence="1">The sequence shown here is derived from an EMBL/GenBank/DDBJ whole genome shotgun (WGS) entry which is preliminary data.</text>
</comment>
<sequence>MGAQALPVETVPDSEEERECIRAKDRNAFKASMMEIIEISSSDEEWNASPSTGRPHDTSYQASTKVTTVSNTNSLHLAEIIELTDSSDSSSELPSQLSKLIRKSGKETPRKTAPSRTFAPLYADDDDVSSCEGDNGAILTLDEPRSARKPIRRKPKPISSIHDISSTNTSTSNLILEKVDSSSEENAFNDGNPFSLNRRNVISSSLKSPTKPPRITKKSQLAAGQARRAKYASDLFIELNRTVFNNGLPSETKLNWSKRLLTTAGRAKWHRSREGIDTTEIELATKILDCDERIRNTLSHEMCHLACWIINKDPKEGHGRIFKAWATRVSRKRPEIEISTRHNYEISYPYEWKCQQCSKIYGRYSKSIRPDECVCGACKVGKLVALFTERAPRTPRTAKVSRMATATPQSALPTTRGPLKCAE</sequence>
<dbReference type="EMBL" id="MU267613">
    <property type="protein sequence ID" value="KAH7914475.1"/>
    <property type="molecule type" value="Genomic_DNA"/>
</dbReference>
<protein>
    <submittedName>
        <fullName evidence="1">SprT-like family-domain-containing protein</fullName>
    </submittedName>
</protein>
<proteinExistence type="predicted"/>